<feature type="region of interest" description="Disordered" evidence="1">
    <location>
        <begin position="98"/>
        <end position="143"/>
    </location>
</feature>
<gene>
    <name evidence="2" type="ORF">PVAP13_2KG138700</name>
</gene>
<keyword evidence="3" id="KW-1185">Reference proteome</keyword>
<name>A0A8T0VY02_PANVG</name>
<evidence type="ECO:0000256" key="1">
    <source>
        <dbReference type="SAM" id="MobiDB-lite"/>
    </source>
</evidence>
<evidence type="ECO:0000313" key="2">
    <source>
        <dbReference type="EMBL" id="KAG2641012.1"/>
    </source>
</evidence>
<dbReference type="EMBL" id="CM029039">
    <property type="protein sequence ID" value="KAG2641012.1"/>
    <property type="molecule type" value="Genomic_DNA"/>
</dbReference>
<dbReference type="AlphaFoldDB" id="A0A8T0VY02"/>
<reference evidence="2 3" key="1">
    <citation type="submission" date="2020-05" db="EMBL/GenBank/DDBJ databases">
        <title>WGS assembly of Panicum virgatum.</title>
        <authorList>
            <person name="Lovell J.T."/>
            <person name="Jenkins J."/>
            <person name="Shu S."/>
            <person name="Juenger T.E."/>
            <person name="Schmutz J."/>
        </authorList>
    </citation>
    <scope>NUCLEOTIDE SEQUENCE [LARGE SCALE GENOMIC DNA]</scope>
    <source>
        <strain evidence="3">cv. AP13</strain>
    </source>
</reference>
<protein>
    <submittedName>
        <fullName evidence="2">Uncharacterized protein</fullName>
    </submittedName>
</protein>
<accession>A0A8T0VY02</accession>
<comment type="caution">
    <text evidence="2">The sequence shown here is derived from an EMBL/GenBank/DDBJ whole genome shotgun (WGS) entry which is preliminary data.</text>
</comment>
<evidence type="ECO:0000313" key="3">
    <source>
        <dbReference type="Proteomes" id="UP000823388"/>
    </source>
</evidence>
<organism evidence="2 3">
    <name type="scientific">Panicum virgatum</name>
    <name type="common">Blackwell switchgrass</name>
    <dbReference type="NCBI Taxonomy" id="38727"/>
    <lineage>
        <taxon>Eukaryota</taxon>
        <taxon>Viridiplantae</taxon>
        <taxon>Streptophyta</taxon>
        <taxon>Embryophyta</taxon>
        <taxon>Tracheophyta</taxon>
        <taxon>Spermatophyta</taxon>
        <taxon>Magnoliopsida</taxon>
        <taxon>Liliopsida</taxon>
        <taxon>Poales</taxon>
        <taxon>Poaceae</taxon>
        <taxon>PACMAD clade</taxon>
        <taxon>Panicoideae</taxon>
        <taxon>Panicodae</taxon>
        <taxon>Paniceae</taxon>
        <taxon>Panicinae</taxon>
        <taxon>Panicum</taxon>
        <taxon>Panicum sect. Hiantes</taxon>
    </lineage>
</organism>
<sequence>MVFHFNACYYATDCKFSQIGEEMGIGEERNKGYLRGRTAPATSTSSGYTTPAPAHLHDAADGGFNVRVVLEREYRAEDCTVIEAVEADVERDGCRAAPLKSSSARPTPAVVRPRRRGGYCGRPSGARGLCPRRTGASAPTQNFTTGGLSSNIVFKGFGLHRRVKKRAYGN</sequence>
<proteinExistence type="predicted"/>
<dbReference type="Proteomes" id="UP000823388">
    <property type="component" value="Chromosome 2K"/>
</dbReference>